<comment type="caution">
    <text evidence="1">The sequence shown here is derived from an EMBL/GenBank/DDBJ whole genome shotgun (WGS) entry which is preliminary data.</text>
</comment>
<organism evidence="1 2">
    <name type="scientific">Clostridium innocuum</name>
    <dbReference type="NCBI Taxonomy" id="1522"/>
    <lineage>
        <taxon>Bacteria</taxon>
        <taxon>Bacillati</taxon>
        <taxon>Bacillota</taxon>
        <taxon>Clostridia</taxon>
        <taxon>Eubacteriales</taxon>
        <taxon>Clostridiaceae</taxon>
        <taxon>Clostridium</taxon>
    </lineage>
</organism>
<accession>A0A3E2VBH8</accession>
<evidence type="ECO:0000313" key="2">
    <source>
        <dbReference type="Proteomes" id="UP000260025"/>
    </source>
</evidence>
<reference evidence="1 2" key="1">
    <citation type="submission" date="2018-08" db="EMBL/GenBank/DDBJ databases">
        <title>A genome reference for cultivated species of the human gut microbiota.</title>
        <authorList>
            <person name="Zou Y."/>
            <person name="Xue W."/>
            <person name="Luo G."/>
        </authorList>
    </citation>
    <scope>NUCLEOTIDE SEQUENCE [LARGE SCALE GENOMIC DNA]</scope>
    <source>
        <strain evidence="1 2">OF01-2LB</strain>
    </source>
</reference>
<protein>
    <recommendedName>
        <fullName evidence="3">HTH cro/C1-type domain-containing protein</fullName>
    </recommendedName>
</protein>
<dbReference type="Proteomes" id="UP000260025">
    <property type="component" value="Unassembled WGS sequence"/>
</dbReference>
<sequence>MNVSRDRLSVIGKLIGIYREERRGNTQNSFTLKKFCEGICSINTLKNIEAGGLSRSEDVYIELLDKLDLKFGEFPVIDEAIDKLMKGLYKAIEFYEREDVIILIDKSKRVLYEVKEYVYYSEIYQILDKLYEYYNYDSQIDEVDLQKYLVILSKG</sequence>
<dbReference type="EMBL" id="QVEV01000096">
    <property type="protein sequence ID" value="RGC07874.1"/>
    <property type="molecule type" value="Genomic_DNA"/>
</dbReference>
<dbReference type="OrthoDB" id="1658485at2"/>
<evidence type="ECO:0000313" key="1">
    <source>
        <dbReference type="EMBL" id="RGC07874.1"/>
    </source>
</evidence>
<evidence type="ECO:0008006" key="3">
    <source>
        <dbReference type="Google" id="ProtNLM"/>
    </source>
</evidence>
<gene>
    <name evidence="1" type="ORF">DXA38_22570</name>
</gene>
<name>A0A3E2VBH8_CLOIN</name>
<dbReference type="AlphaFoldDB" id="A0A3E2VBH8"/>
<dbReference type="RefSeq" id="WP_117445086.1">
    <property type="nucleotide sequence ID" value="NZ_QVEV01000096.1"/>
</dbReference>
<proteinExistence type="predicted"/>